<name>A0AAE1B704_9GAST</name>
<dbReference type="Proteomes" id="UP001283361">
    <property type="component" value="Unassembled WGS sequence"/>
</dbReference>
<organism evidence="1 2">
    <name type="scientific">Elysia crispata</name>
    <name type="common">lettuce slug</name>
    <dbReference type="NCBI Taxonomy" id="231223"/>
    <lineage>
        <taxon>Eukaryota</taxon>
        <taxon>Metazoa</taxon>
        <taxon>Spiralia</taxon>
        <taxon>Lophotrochozoa</taxon>
        <taxon>Mollusca</taxon>
        <taxon>Gastropoda</taxon>
        <taxon>Heterobranchia</taxon>
        <taxon>Euthyneura</taxon>
        <taxon>Panpulmonata</taxon>
        <taxon>Sacoglossa</taxon>
        <taxon>Placobranchoidea</taxon>
        <taxon>Plakobranchidae</taxon>
        <taxon>Elysia</taxon>
    </lineage>
</organism>
<gene>
    <name evidence="1" type="ORF">RRG08_052778</name>
</gene>
<dbReference type="EMBL" id="JAWDGP010000459">
    <property type="protein sequence ID" value="KAK3800395.1"/>
    <property type="molecule type" value="Genomic_DNA"/>
</dbReference>
<accession>A0AAE1B704</accession>
<evidence type="ECO:0000313" key="1">
    <source>
        <dbReference type="EMBL" id="KAK3800395.1"/>
    </source>
</evidence>
<sequence length="152" mass="16536">MEATDVYKKMYPAGIINFRTQARLRITLRACAPCRMVRPGQDKRLGYADFSRPAMGVRPHKQGDISFSHHPPCITHPSETAVAYLADTTSPLSGSRWPQVPGQDALCVPGEPLGIIDHGSGVLSPGLSLFHTKACDLAISIILAIVWMAGWQ</sequence>
<evidence type="ECO:0000313" key="2">
    <source>
        <dbReference type="Proteomes" id="UP001283361"/>
    </source>
</evidence>
<dbReference type="AlphaFoldDB" id="A0AAE1B704"/>
<reference evidence="1" key="1">
    <citation type="journal article" date="2023" name="G3 (Bethesda)">
        <title>A reference genome for the long-term kleptoplast-retaining sea slug Elysia crispata morphotype clarki.</title>
        <authorList>
            <person name="Eastman K.E."/>
            <person name="Pendleton A.L."/>
            <person name="Shaikh M.A."/>
            <person name="Suttiyut T."/>
            <person name="Ogas R."/>
            <person name="Tomko P."/>
            <person name="Gavelis G."/>
            <person name="Widhalm J.R."/>
            <person name="Wisecaver J.H."/>
        </authorList>
    </citation>
    <scope>NUCLEOTIDE SEQUENCE</scope>
    <source>
        <strain evidence="1">ECLA1</strain>
    </source>
</reference>
<protein>
    <submittedName>
        <fullName evidence="1">Uncharacterized protein</fullName>
    </submittedName>
</protein>
<comment type="caution">
    <text evidence="1">The sequence shown here is derived from an EMBL/GenBank/DDBJ whole genome shotgun (WGS) entry which is preliminary data.</text>
</comment>
<keyword evidence="2" id="KW-1185">Reference proteome</keyword>
<proteinExistence type="predicted"/>